<dbReference type="InterPro" id="IPR050266">
    <property type="entry name" value="AB_hydrolase_sf"/>
</dbReference>
<evidence type="ECO:0000256" key="1">
    <source>
        <dbReference type="SAM" id="MobiDB-lite"/>
    </source>
</evidence>
<dbReference type="PANTHER" id="PTHR43798">
    <property type="entry name" value="MONOACYLGLYCEROL LIPASE"/>
    <property type="match status" value="1"/>
</dbReference>
<sequence>MRSLVLLPGFMCDADLWTDMVPDLETLGTLRFGNVYEDDSLEGMARRVLAEAPERFVLIGFSMGGFVARVLTLMAPERVTGVAFVASSARGYSDEERARRQSGYRPGDRPPRAAGAASNAMGLHPDRDTDPVLLDRLRGMQRRLGPEVRKRQAALVRRDGYADLERIACPSLVVACRQDRLRTFTETERMAQALPHSSFSILEDCGHMAPLEKPYELSRLLSAWIERTGL</sequence>
<keyword evidence="4" id="KW-1185">Reference proteome</keyword>
<evidence type="ECO:0000313" key="4">
    <source>
        <dbReference type="Proteomes" id="UP000727907"/>
    </source>
</evidence>
<gene>
    <name evidence="3" type="ORF">KQ910_11550</name>
</gene>
<evidence type="ECO:0000259" key="2">
    <source>
        <dbReference type="Pfam" id="PF12697"/>
    </source>
</evidence>
<protein>
    <submittedName>
        <fullName evidence="3">Alpha/beta hydrolase</fullName>
    </submittedName>
</protein>
<dbReference type="Pfam" id="PF12697">
    <property type="entry name" value="Abhydrolase_6"/>
    <property type="match status" value="1"/>
</dbReference>
<accession>A0ABS6IMF2</accession>
<feature type="domain" description="AB hydrolase-1" evidence="2">
    <location>
        <begin position="4"/>
        <end position="216"/>
    </location>
</feature>
<feature type="region of interest" description="Disordered" evidence="1">
    <location>
        <begin position="94"/>
        <end position="125"/>
    </location>
</feature>
<dbReference type="EMBL" id="JAHOPB010000001">
    <property type="protein sequence ID" value="MBU8874398.1"/>
    <property type="molecule type" value="Genomic_DNA"/>
</dbReference>
<keyword evidence="3" id="KW-0378">Hydrolase</keyword>
<reference evidence="3 4" key="1">
    <citation type="submission" date="2021-06" db="EMBL/GenBank/DDBJ databases">
        <authorList>
            <person name="Lee D.H."/>
        </authorList>
    </citation>
    <scope>NUCLEOTIDE SEQUENCE [LARGE SCALE GENOMIC DNA]</scope>
    <source>
        <strain evidence="3 4">MMS21-HV4-11</strain>
    </source>
</reference>
<comment type="caution">
    <text evidence="3">The sequence shown here is derived from an EMBL/GenBank/DDBJ whole genome shotgun (WGS) entry which is preliminary data.</text>
</comment>
<dbReference type="GO" id="GO:0016787">
    <property type="term" value="F:hydrolase activity"/>
    <property type="evidence" value="ECO:0007669"/>
    <property type="project" value="UniProtKB-KW"/>
</dbReference>
<dbReference type="RefSeq" id="WP_216959843.1">
    <property type="nucleotide sequence ID" value="NZ_JAHOPB010000001.1"/>
</dbReference>
<dbReference type="Proteomes" id="UP000727907">
    <property type="component" value="Unassembled WGS sequence"/>
</dbReference>
<dbReference type="InterPro" id="IPR000073">
    <property type="entry name" value="AB_hydrolase_1"/>
</dbReference>
<name>A0ABS6IMF2_9HYPH</name>
<proteinExistence type="predicted"/>
<organism evidence="3 4">
    <name type="scientific">Reyranella humidisoli</name>
    <dbReference type="NCBI Taxonomy" id="2849149"/>
    <lineage>
        <taxon>Bacteria</taxon>
        <taxon>Pseudomonadati</taxon>
        <taxon>Pseudomonadota</taxon>
        <taxon>Alphaproteobacteria</taxon>
        <taxon>Hyphomicrobiales</taxon>
        <taxon>Reyranellaceae</taxon>
        <taxon>Reyranella</taxon>
    </lineage>
</organism>
<evidence type="ECO:0000313" key="3">
    <source>
        <dbReference type="EMBL" id="MBU8874398.1"/>
    </source>
</evidence>